<dbReference type="InterPro" id="IPR041049">
    <property type="entry name" value="DUF5615"/>
</dbReference>
<gene>
    <name evidence="2" type="ORF">M2350_001100</name>
</gene>
<proteinExistence type="predicted"/>
<reference evidence="2 3" key="1">
    <citation type="submission" date="2022-08" db="EMBL/GenBank/DDBJ databases">
        <title>Bacterial and archaeal communities from various locations to study Microbial Dark Matter (Phase II).</title>
        <authorList>
            <person name="Stepanauskas R."/>
        </authorList>
    </citation>
    <scope>NUCLEOTIDE SEQUENCE [LARGE SCALE GENOMIC DNA]</scope>
    <source>
        <strain evidence="2 3">PD1</strain>
    </source>
</reference>
<sequence length="119" mass="13387">MKLKLDENIDPRAKEILAQHGHQVFTVAEEGLSGASDAVIAEAVLREGMCLVTLDLGFANVLKYPPEKYAGIVVLRHPRLTVDGLLNLVRQLAYLLEKDSPFGRLWILEPGRLRIWEKK</sequence>
<evidence type="ECO:0000313" key="3">
    <source>
        <dbReference type="Proteomes" id="UP001204798"/>
    </source>
</evidence>
<dbReference type="RefSeq" id="WP_020250077.1">
    <property type="nucleotide sequence ID" value="NZ_CP130454.1"/>
</dbReference>
<evidence type="ECO:0000259" key="1">
    <source>
        <dbReference type="Pfam" id="PF18480"/>
    </source>
</evidence>
<feature type="domain" description="DUF5615" evidence="1">
    <location>
        <begin position="1"/>
        <end position="110"/>
    </location>
</feature>
<name>A0ABT2EP84_9BACT</name>
<evidence type="ECO:0000313" key="2">
    <source>
        <dbReference type="EMBL" id="MCS3918700.1"/>
    </source>
</evidence>
<comment type="caution">
    <text evidence="2">The sequence shown here is derived from an EMBL/GenBank/DDBJ whole genome shotgun (WGS) entry which is preliminary data.</text>
</comment>
<dbReference type="Pfam" id="PF18480">
    <property type="entry name" value="DUF5615"/>
    <property type="match status" value="1"/>
</dbReference>
<accession>A0ABT2EP84</accession>
<dbReference type="EMBL" id="JANUCP010000002">
    <property type="protein sequence ID" value="MCS3918700.1"/>
    <property type="molecule type" value="Genomic_DNA"/>
</dbReference>
<protein>
    <submittedName>
        <fullName evidence="2">Nuclease of putative toxin-antitoxin system</fullName>
    </submittedName>
</protein>
<keyword evidence="3" id="KW-1185">Reference proteome</keyword>
<dbReference type="Proteomes" id="UP001204798">
    <property type="component" value="Unassembled WGS sequence"/>
</dbReference>
<organism evidence="2 3">
    <name type="scientific">Candidatus Fervidibacter sacchari</name>
    <dbReference type="NCBI Taxonomy" id="1448929"/>
    <lineage>
        <taxon>Bacteria</taxon>
        <taxon>Candidatus Fervidibacterota</taxon>
        <taxon>Candidatus Fervidibacter</taxon>
    </lineage>
</organism>